<feature type="transmembrane region" description="Helical" evidence="1">
    <location>
        <begin position="31"/>
        <end position="49"/>
    </location>
</feature>
<keyword evidence="1" id="KW-0812">Transmembrane</keyword>
<gene>
    <name evidence="2" type="ORF">K8W16_00095</name>
</gene>
<accession>A0A921AUA1</accession>
<evidence type="ECO:0000313" key="2">
    <source>
        <dbReference type="EMBL" id="HJD96040.1"/>
    </source>
</evidence>
<keyword evidence="1" id="KW-0472">Membrane</keyword>
<proteinExistence type="predicted"/>
<keyword evidence="1" id="KW-1133">Transmembrane helix</keyword>
<sequence>MSPFILRGFLIGSSVGIFAVLFGFVNTAEGIVFGSTMGLLAGLTSAKLYEKRMRDKKKD</sequence>
<protein>
    <submittedName>
        <fullName evidence="2">Uncharacterized protein</fullName>
    </submittedName>
</protein>
<dbReference type="Proteomes" id="UP000698963">
    <property type="component" value="Unassembled WGS sequence"/>
</dbReference>
<feature type="transmembrane region" description="Helical" evidence="1">
    <location>
        <begin position="5"/>
        <end position="25"/>
    </location>
</feature>
<reference evidence="2" key="2">
    <citation type="submission" date="2021-09" db="EMBL/GenBank/DDBJ databases">
        <authorList>
            <person name="Gilroy R."/>
        </authorList>
    </citation>
    <scope>NUCLEOTIDE SEQUENCE</scope>
    <source>
        <strain evidence="2">ChiGjej2B2-19336</strain>
    </source>
</reference>
<dbReference type="AlphaFoldDB" id="A0A921AUA1"/>
<reference evidence="2" key="1">
    <citation type="journal article" date="2021" name="PeerJ">
        <title>Extensive microbial diversity within the chicken gut microbiome revealed by metagenomics and culture.</title>
        <authorList>
            <person name="Gilroy R."/>
            <person name="Ravi A."/>
            <person name="Getino M."/>
            <person name="Pursley I."/>
            <person name="Horton D.L."/>
            <person name="Alikhan N.F."/>
            <person name="Baker D."/>
            <person name="Gharbi K."/>
            <person name="Hall N."/>
            <person name="Watson M."/>
            <person name="Adriaenssens E.M."/>
            <person name="Foster-Nyarko E."/>
            <person name="Jarju S."/>
            <person name="Secka A."/>
            <person name="Antonio M."/>
            <person name="Oren A."/>
            <person name="Chaudhuri R.R."/>
            <person name="La Ragione R."/>
            <person name="Hildebrand F."/>
            <person name="Pallen M.J."/>
        </authorList>
    </citation>
    <scope>NUCLEOTIDE SEQUENCE</scope>
    <source>
        <strain evidence="2">ChiGjej2B2-19336</strain>
    </source>
</reference>
<comment type="caution">
    <text evidence="2">The sequence shown here is derived from an EMBL/GenBank/DDBJ whole genome shotgun (WGS) entry which is preliminary data.</text>
</comment>
<organism evidence="2 3">
    <name type="scientific">Mailhella massiliensis</name>
    <dbReference type="NCBI Taxonomy" id="1903261"/>
    <lineage>
        <taxon>Bacteria</taxon>
        <taxon>Pseudomonadati</taxon>
        <taxon>Thermodesulfobacteriota</taxon>
        <taxon>Desulfovibrionia</taxon>
        <taxon>Desulfovibrionales</taxon>
        <taxon>Desulfovibrionaceae</taxon>
        <taxon>Mailhella</taxon>
    </lineage>
</organism>
<evidence type="ECO:0000256" key="1">
    <source>
        <dbReference type="SAM" id="Phobius"/>
    </source>
</evidence>
<dbReference type="RefSeq" id="WP_304120094.1">
    <property type="nucleotide sequence ID" value="NZ_DYZA01000003.1"/>
</dbReference>
<dbReference type="EMBL" id="DYZA01000003">
    <property type="protein sequence ID" value="HJD96040.1"/>
    <property type="molecule type" value="Genomic_DNA"/>
</dbReference>
<name>A0A921AUA1_9BACT</name>
<evidence type="ECO:0000313" key="3">
    <source>
        <dbReference type="Proteomes" id="UP000698963"/>
    </source>
</evidence>